<evidence type="ECO:0000313" key="2">
    <source>
        <dbReference type="Proteomes" id="UP000216215"/>
    </source>
</evidence>
<dbReference type="Proteomes" id="UP000216215">
    <property type="component" value="Unassembled WGS sequence"/>
</dbReference>
<protein>
    <submittedName>
        <fullName evidence="1">Uncharacterized protein</fullName>
    </submittedName>
</protein>
<reference evidence="2" key="1">
    <citation type="submission" date="2017-08" db="EMBL/GenBank/DDBJ databases">
        <title>Mesorhizobium wenxinae sp. nov., a novel rhizobial species isolated from root nodules of chickpea (Cicer arietinum L.).</title>
        <authorList>
            <person name="Zhang J."/>
        </authorList>
    </citation>
    <scope>NUCLEOTIDE SEQUENCE [LARGE SCALE GENOMIC DNA]</scope>
    <source>
        <strain evidence="2">USDA 3392</strain>
    </source>
</reference>
<sequence>MDKPLDRRRTAMELLENMFEVEMRFLQSGPASLDTLASAFHAEIVVHEPQSLPYRGHSVGFPINNATRLKHERVLIGGLANLWIRQCNSYSQRDIPSCAIARCTAARSSSRRV</sequence>
<gene>
    <name evidence="1" type="ORF">CIT25_22975</name>
</gene>
<dbReference type="EMBL" id="NPKI01000028">
    <property type="protein sequence ID" value="PAP99907.1"/>
    <property type="molecule type" value="Genomic_DNA"/>
</dbReference>
<organism evidence="1 2">
    <name type="scientific">Mesorhizobium mediterraneum</name>
    <dbReference type="NCBI Taxonomy" id="43617"/>
    <lineage>
        <taxon>Bacteria</taxon>
        <taxon>Pseudomonadati</taxon>
        <taxon>Pseudomonadota</taxon>
        <taxon>Alphaproteobacteria</taxon>
        <taxon>Hyphomicrobiales</taxon>
        <taxon>Phyllobacteriaceae</taxon>
        <taxon>Mesorhizobium</taxon>
    </lineage>
</organism>
<comment type="caution">
    <text evidence="1">The sequence shown here is derived from an EMBL/GenBank/DDBJ whole genome shotgun (WGS) entry which is preliminary data.</text>
</comment>
<name>A0AB36R5S3_9HYPH</name>
<evidence type="ECO:0000313" key="1">
    <source>
        <dbReference type="EMBL" id="PAP99907.1"/>
    </source>
</evidence>
<accession>A0AB36R5S3</accession>
<proteinExistence type="predicted"/>
<keyword evidence="2" id="KW-1185">Reference proteome</keyword>
<dbReference type="AlphaFoldDB" id="A0AB36R5S3"/>